<comment type="caution">
    <text evidence="2">The sequence shown here is derived from an EMBL/GenBank/DDBJ whole genome shotgun (WGS) entry which is preliminary data.</text>
</comment>
<dbReference type="RefSeq" id="WP_155470355.1">
    <property type="nucleotide sequence ID" value="NZ_BMKG01000013.1"/>
</dbReference>
<protein>
    <submittedName>
        <fullName evidence="2">Uncharacterized protein</fullName>
    </submittedName>
</protein>
<organism evidence="2 3">
    <name type="scientific">Pseudoduganella buxea</name>
    <dbReference type="NCBI Taxonomy" id="1949069"/>
    <lineage>
        <taxon>Bacteria</taxon>
        <taxon>Pseudomonadati</taxon>
        <taxon>Pseudomonadota</taxon>
        <taxon>Betaproteobacteria</taxon>
        <taxon>Burkholderiales</taxon>
        <taxon>Oxalobacteraceae</taxon>
        <taxon>Telluria group</taxon>
        <taxon>Pseudoduganella</taxon>
    </lineage>
</organism>
<name>A0A6I3SV11_9BURK</name>
<sequence length="202" mass="23433">MTDYDNEYYFIRMDDNRESLPYLRPDTNTNERRFRNKAPAMGSSPLIFTNALKDDFRKAGAKAEIADILFESSNFVVRDHIRAKILEHEIPGMFLHPAVYIDDEDEWHEDYWFVGFSSRFDCWDRENSTYSSPPLQIGANEFYDMYTYSLNSKLLDATPLEDRLMFQMGGTQDAMIVCHKSLARVFRGGGQSGALLQLVSDY</sequence>
<dbReference type="Proteomes" id="UP000622638">
    <property type="component" value="Unassembled WGS sequence"/>
</dbReference>
<evidence type="ECO:0000313" key="2">
    <source>
        <dbReference type="EMBL" id="MTV53031.1"/>
    </source>
</evidence>
<dbReference type="Proteomes" id="UP000430634">
    <property type="component" value="Unassembled WGS sequence"/>
</dbReference>
<evidence type="ECO:0000313" key="1">
    <source>
        <dbReference type="EMBL" id="GGC08015.1"/>
    </source>
</evidence>
<reference evidence="1" key="1">
    <citation type="journal article" date="2014" name="Int. J. Syst. Evol. Microbiol.">
        <title>Complete genome of a new Firmicutes species belonging to the dominant human colonic microbiota ('Ruminococcus bicirculans') reveals two chromosomes and a selective capacity to utilize plant glucans.</title>
        <authorList>
            <consortium name="NISC Comparative Sequencing Program"/>
            <person name="Wegmann U."/>
            <person name="Louis P."/>
            <person name="Goesmann A."/>
            <person name="Henrissat B."/>
            <person name="Duncan S.H."/>
            <person name="Flint H.J."/>
        </authorList>
    </citation>
    <scope>NUCLEOTIDE SEQUENCE</scope>
    <source>
        <strain evidence="1">CGMCC 1.15931</strain>
    </source>
</reference>
<dbReference type="EMBL" id="WNKZ01000021">
    <property type="protein sequence ID" value="MTV53031.1"/>
    <property type="molecule type" value="Genomic_DNA"/>
</dbReference>
<dbReference type="OrthoDB" id="5880742at2"/>
<dbReference type="AlphaFoldDB" id="A0A6I3SV11"/>
<accession>A0A6I3SV11</accession>
<gene>
    <name evidence="1" type="ORF">GCM10011572_32030</name>
    <name evidence="2" type="ORF">GM672_09845</name>
</gene>
<reference evidence="4" key="2">
    <citation type="journal article" date="2019" name="Int. J. Syst. Evol. Microbiol.">
        <title>The Global Catalogue of Microorganisms (GCM) 10K type strain sequencing project: providing services to taxonomists for standard genome sequencing and annotation.</title>
        <authorList>
            <consortium name="The Broad Institute Genomics Platform"/>
            <consortium name="The Broad Institute Genome Sequencing Center for Infectious Disease"/>
            <person name="Wu L."/>
            <person name="Ma J."/>
        </authorList>
    </citation>
    <scope>NUCLEOTIDE SEQUENCE [LARGE SCALE GENOMIC DNA]</scope>
    <source>
        <strain evidence="4">CGMCC 1.15931</strain>
    </source>
</reference>
<evidence type="ECO:0000313" key="4">
    <source>
        <dbReference type="Proteomes" id="UP000622638"/>
    </source>
</evidence>
<reference evidence="1" key="4">
    <citation type="submission" date="2024-05" db="EMBL/GenBank/DDBJ databases">
        <authorList>
            <person name="Sun Q."/>
            <person name="Zhou Y."/>
        </authorList>
    </citation>
    <scope>NUCLEOTIDE SEQUENCE</scope>
    <source>
        <strain evidence="1">CGMCC 1.15931</strain>
    </source>
</reference>
<proteinExistence type="predicted"/>
<reference evidence="2 3" key="3">
    <citation type="submission" date="2019-11" db="EMBL/GenBank/DDBJ databases">
        <title>Type strains purchased from KCTC, JCM and DSMZ.</title>
        <authorList>
            <person name="Lu H."/>
        </authorList>
    </citation>
    <scope>NUCLEOTIDE SEQUENCE [LARGE SCALE GENOMIC DNA]</scope>
    <source>
        <strain evidence="2 3">KCTC 52429</strain>
    </source>
</reference>
<evidence type="ECO:0000313" key="3">
    <source>
        <dbReference type="Proteomes" id="UP000430634"/>
    </source>
</evidence>
<dbReference type="EMBL" id="BMKG01000013">
    <property type="protein sequence ID" value="GGC08015.1"/>
    <property type="molecule type" value="Genomic_DNA"/>
</dbReference>
<keyword evidence="4" id="KW-1185">Reference proteome</keyword>